<evidence type="ECO:0000256" key="5">
    <source>
        <dbReference type="ARBA" id="ARBA00022989"/>
    </source>
</evidence>
<comment type="caution">
    <text evidence="9">The sequence shown here is derived from an EMBL/GenBank/DDBJ whole genome shotgun (WGS) entry which is preliminary data.</text>
</comment>
<keyword evidence="6 7" id="KW-0472">Membrane</keyword>
<evidence type="ECO:0000256" key="1">
    <source>
        <dbReference type="ARBA" id="ARBA00004429"/>
    </source>
</evidence>
<accession>A0A073ISF7</accession>
<name>A0A073ISF7_9BACT</name>
<dbReference type="PATRIC" id="fig|2754.20.peg.1275"/>
<evidence type="ECO:0000313" key="9">
    <source>
        <dbReference type="EMBL" id="KEJ93278.1"/>
    </source>
</evidence>
<dbReference type="PIRSF" id="PIRSF006066">
    <property type="entry name" value="HI0050"/>
    <property type="match status" value="1"/>
</dbReference>
<feature type="transmembrane region" description="Helical" evidence="7">
    <location>
        <begin position="248"/>
        <end position="264"/>
    </location>
</feature>
<reference evidence="9 10" key="1">
    <citation type="submission" date="2014-04" db="EMBL/GenBank/DDBJ databases">
        <title>Draft Genome Sequence of Synergistes jonesii.</title>
        <authorList>
            <person name="Coil D.A."/>
            <person name="Eisen J.A."/>
            <person name="Holland-Moritz H.E."/>
        </authorList>
    </citation>
    <scope>NUCLEOTIDE SEQUENCE [LARGE SCALE GENOMIC DNA]</scope>
    <source>
        <strain evidence="9 10">78-1</strain>
    </source>
</reference>
<dbReference type="PANTHER" id="PTHR33362:SF2">
    <property type="entry name" value="TRAP TRANSPORTER LARGE PERMEASE PROTEIN"/>
    <property type="match status" value="1"/>
</dbReference>
<dbReference type="PANTHER" id="PTHR33362">
    <property type="entry name" value="SIALIC ACID TRAP TRANSPORTER PERMEASE PROTEIN SIAT-RELATED"/>
    <property type="match status" value="1"/>
</dbReference>
<evidence type="ECO:0000256" key="6">
    <source>
        <dbReference type="ARBA" id="ARBA00023136"/>
    </source>
</evidence>
<sequence length="438" mass="47268">MIYVALVILIVTLVIGVPVPVSFMASCAWLIFFGGPDMSGYQATQLLPYGFTQMNSVSLIAIAMFILAGGIMERGRIAEKLIDMVDVFVGHIRGGLGIVGTVSCAVFGSICGAACATLSCIGAIMFPRFKQGGYPMGHACALMANAALLGLLIPPNATLIIFAWISGISVLACFLSTIGPGIVTTILLSLLNVWMLRDNKQVFVATKRTGAERWKMFRDRGRLAIPALFMPVMVLGGIYGGIMTTTEASALAVLYCIPIGLYVYKGLNWRTLYSIVVESAITTGVIMVMLYSVSMLSRLYILEDLPGKVLYLFYSISTNKWVIMFMINVFLVLMGMLMDDISVVVLTTPILLPIITELGINPVHYAAVVGVNTALGCITPPAAPTLYLSGRVGGAPINEIMGPAIKFMVFCWIPVLLVTAYIPKLVLFLPHIILDVPW</sequence>
<dbReference type="InterPro" id="IPR004681">
    <property type="entry name" value="TRAP_DctM"/>
</dbReference>
<dbReference type="GO" id="GO:0005886">
    <property type="term" value="C:plasma membrane"/>
    <property type="evidence" value="ECO:0007669"/>
    <property type="project" value="UniProtKB-SubCell"/>
</dbReference>
<keyword evidence="3" id="KW-0997">Cell inner membrane</keyword>
<feature type="transmembrane region" description="Helical" evidence="7">
    <location>
        <begin position="159"/>
        <end position="191"/>
    </location>
</feature>
<dbReference type="AlphaFoldDB" id="A0A073ISF7"/>
<comment type="subcellular location">
    <subcellularLocation>
        <location evidence="1">Cell inner membrane</location>
        <topology evidence="1">Multi-pass membrane protein</topology>
    </subcellularLocation>
</comment>
<dbReference type="Proteomes" id="UP000027665">
    <property type="component" value="Unassembled WGS sequence"/>
</dbReference>
<feature type="transmembrane region" description="Helical" evidence="7">
    <location>
        <begin position="409"/>
        <end position="433"/>
    </location>
</feature>
<feature type="transmembrane region" description="Helical" evidence="7">
    <location>
        <begin position="341"/>
        <end position="360"/>
    </location>
</feature>
<evidence type="ECO:0000256" key="3">
    <source>
        <dbReference type="ARBA" id="ARBA00022519"/>
    </source>
</evidence>
<dbReference type="Pfam" id="PF06808">
    <property type="entry name" value="DctM"/>
    <property type="match status" value="1"/>
</dbReference>
<evidence type="ECO:0000259" key="8">
    <source>
        <dbReference type="Pfam" id="PF06808"/>
    </source>
</evidence>
<dbReference type="OrthoDB" id="9772674at2"/>
<keyword evidence="2" id="KW-1003">Cell membrane</keyword>
<feature type="transmembrane region" description="Helical" evidence="7">
    <location>
        <begin position="105"/>
        <end position="126"/>
    </location>
</feature>
<evidence type="ECO:0000256" key="2">
    <source>
        <dbReference type="ARBA" id="ARBA00022475"/>
    </source>
</evidence>
<feature type="transmembrane region" description="Helical" evidence="7">
    <location>
        <begin position="223"/>
        <end position="242"/>
    </location>
</feature>
<dbReference type="GeneID" id="90982663"/>
<feature type="domain" description="TRAP C4-dicarboxylate transport system permease DctM subunit" evidence="8">
    <location>
        <begin position="6"/>
        <end position="424"/>
    </location>
</feature>
<keyword evidence="10" id="KW-1185">Reference proteome</keyword>
<feature type="transmembrane region" description="Helical" evidence="7">
    <location>
        <begin position="311"/>
        <end position="334"/>
    </location>
</feature>
<protein>
    <submittedName>
        <fullName evidence="9">C4-dicarboxylate ABC transporter permease</fullName>
    </submittedName>
</protein>
<dbReference type="NCBIfam" id="TIGR00786">
    <property type="entry name" value="dctM"/>
    <property type="match status" value="1"/>
</dbReference>
<gene>
    <name evidence="9" type="ORF">EH55_10460</name>
</gene>
<evidence type="ECO:0000313" key="10">
    <source>
        <dbReference type="Proteomes" id="UP000027665"/>
    </source>
</evidence>
<dbReference type="eggNOG" id="COG1593">
    <property type="taxonomic scope" value="Bacteria"/>
</dbReference>
<feature type="transmembrane region" description="Helical" evidence="7">
    <location>
        <begin position="51"/>
        <end position="69"/>
    </location>
</feature>
<keyword evidence="5 7" id="KW-1133">Transmembrane helix</keyword>
<dbReference type="InterPro" id="IPR010656">
    <property type="entry name" value="DctM"/>
</dbReference>
<feature type="transmembrane region" description="Helical" evidence="7">
    <location>
        <begin position="271"/>
        <end position="291"/>
    </location>
</feature>
<dbReference type="RefSeq" id="WP_037974331.1">
    <property type="nucleotide sequence ID" value="NZ_CALIAO010000060.1"/>
</dbReference>
<dbReference type="GO" id="GO:0022857">
    <property type="term" value="F:transmembrane transporter activity"/>
    <property type="evidence" value="ECO:0007669"/>
    <property type="project" value="TreeGrafter"/>
</dbReference>
<keyword evidence="4 7" id="KW-0812">Transmembrane</keyword>
<dbReference type="EMBL" id="JMKI01000005">
    <property type="protein sequence ID" value="KEJ93278.1"/>
    <property type="molecule type" value="Genomic_DNA"/>
</dbReference>
<organism evidence="9 10">
    <name type="scientific">Synergistes jonesii</name>
    <dbReference type="NCBI Taxonomy" id="2754"/>
    <lineage>
        <taxon>Bacteria</taxon>
        <taxon>Thermotogati</taxon>
        <taxon>Synergistota</taxon>
        <taxon>Synergistia</taxon>
        <taxon>Synergistales</taxon>
        <taxon>Synergistaceae</taxon>
        <taxon>Synergistes</taxon>
    </lineage>
</organism>
<feature type="transmembrane region" description="Helical" evidence="7">
    <location>
        <begin position="366"/>
        <end position="388"/>
    </location>
</feature>
<evidence type="ECO:0000256" key="4">
    <source>
        <dbReference type="ARBA" id="ARBA00022692"/>
    </source>
</evidence>
<dbReference type="STRING" id="2754.EH55_10460"/>
<proteinExistence type="predicted"/>
<evidence type="ECO:0000256" key="7">
    <source>
        <dbReference type="SAM" id="Phobius"/>
    </source>
</evidence>